<dbReference type="EMBL" id="CP020919">
    <property type="protein sequence ID" value="AWG24518.1"/>
    <property type="molecule type" value="Genomic_DNA"/>
</dbReference>
<feature type="domain" description="Ig-like" evidence="2">
    <location>
        <begin position="479"/>
        <end position="556"/>
    </location>
</feature>
<keyword evidence="4" id="KW-1185">Reference proteome</keyword>
<dbReference type="Gene3D" id="2.60.40.740">
    <property type="match status" value="1"/>
</dbReference>
<dbReference type="Pfam" id="PF13585">
    <property type="entry name" value="CHU_C"/>
    <property type="match status" value="1"/>
</dbReference>
<dbReference type="OrthoDB" id="607469at2"/>
<feature type="signal peptide" evidence="1">
    <location>
        <begin position="1"/>
        <end position="21"/>
    </location>
</feature>
<sequence>MIKKLHVLAVALLFSIPLLQAQTDAGLSAVATPSYCTANGTIQITYTGTTVPDNYAIAPDPYDPATLITSATTNFTGVTPGTYQYGYTTAGNFVRGPAPVTVTTIADSPPVFDRGATSEVCGDPNPAAISYAAVDPYGRTITYTMNPTGGRVGSINSTTGTVLWVTSVGNHYFSGDVTITATVTGCNGIPVSATHVVSKRNKSDTVYFKGKEVNDSAPLQSICQGEASSLFYAVTGRRGGDIVFSIAPPEAGTIITLPLEDMGGNYSLQSSANVTWNPDFSGTATITGTTYGCEGGQRSANHTVTVRPRVDSVAFDLGPASFSCAGATASYYAVGNNEVPVSYTITPAAAGSIRSVSPTTGASIRWNAAFSGEAVITATATACNGSVSATHTVTVHPLPGAPTAEYYQNFCNAAAPTVAQLVATGTNIKWYTSYTGTTLLDPSTALIHADTYFGSQTDPVTGCESTARVTVRVIIRAEPAPPTGFSPQTVCSIPGEVIPTIADLVASGINVIWYSTPTGGTALAPSVPLAHNTTYYAASLSVGCESEVRLPVVVVVKRYASGAHLGDSGGSFCYGQPAVFNAFTSVVTNPVFNWYTDENLLNKVGTGPTFTTPPLTANRSYYVTVKGDEYCENNPNYTTTKPRQVRAVLKPQATAADITAGHIYVCYGQQGTFTASTTTVVNPVFRWYRWAPGYVLLHTGETFTPDEVPDATHNWPYVVTVSGDNKCEKLVNPTVGADYKGVSLVGKRPSVASDIQVAPQTICPGQTATLTATSTTVVNNPVIKWYSDAALGTANELHTGAVYEPAPTINTTYYVTIQSPGACENLPGLAKPVTVTVAQDIREEDRTVVLCGSSVLVTAPTGYDTYVWTDDSTGGTIGNDPEITLTAEGNYTLVASSACAVLTEKITVISFLGQATNPIAIFGDETVTCPNDLTEMVKIALCGAGDSRAITIAITDADSISWQQLDEGSCTTSLPDNCANVGPGCTWTERATGNVFSADTAGQWRMVITYQNGCFQTFYFNVYKNILDPQVQVQHKICATSGSILVTNVPASGYELSLDAAGPFTADPFFDNLLPGLHTVYIRATGFAGNPNQCTFKVQDVEVKELVPAMAVTWESPTCTAGPGSIQVIMTEGAPQYRYRLYQGSSLIADSGLLNGPDDDEYTFTGVNPGLYTVKATIDAGCERTEDGEITSPDPLVVAANVTREITCEPGEVTLSLSGGTAPFTYEFNGSVVPDALFPVTTPGTFPILVRDALGCEATTDVTIGAPIAPEFTVTGSAVACYNAAAGTIAFIVTNDYGFTLQYSIDNGTSYQDAGLFTNLVPNTYQVLIRYVVRTITDPSGGVTEVYCVSPVQSVVVSGPYQPLQASVGVAKDISCDPVNHKAEVHITNAEGGALPYTYSFDGVTYGPSNVGFLGAGTFTVYIRDAGGCEFSMEVTIEPEPAPPVFTHEILYHCDGTAEITMHNDSTDYTYAYSIDGGPRQTGNVFTGILPGYHDIVTYYTATRPLNNSILLHEDFGAGPNTSIPNIDPVYCYESQTLAKTCGPNIELNDGEYCVTQALNPNNVSWVNTRDHTGNPNGRFLALNVGSVAGLEGVIYEKQIRDIYPNQDLITSMYAMNLLRSPTTKSPPNILVQLVDNTGAIVASQDTGNIPSNNIWNQYEIHLNPGPNSQLKLVIRTNSIVTEGNDLALDDIEVYQIPEICEREHYTRLNIEDKKFEAELISVTAVSCKGAADGTVTIRVKNSGNLEIGEPYYGISTDNGATWYSAEDPIFTLTDNFGAGTHTIQVQNSYLTGTCIVPLTFTITEPETLEMTKVVTDKTCVNGGSVTIAATGGTLPYAYELTDPNGDVFTGSSTGASCFFDALTITGMYEIKVTDNGNCLVFDTFEIRDPEALTVTVSAASNLCSGASGATIQVTVAGGVAPYRYALNGGAAQDSALFAGLVPGDYTITVTDAYGCVGTITPTIEPELMANALLSKNLDCSPAPEAEISITLSGGTAVFRYQVAIDGNPYGPEVALTGNSFVYPTATPGTYRFKITDALDCAAETAIITIDPIVFPEIIAVTATDPIQCYGGKALIRVDIDGTKGQAPFNITVADGAGTAYPDYLAGLPAGHYEVTLTDAKGCTATENLVITAPDPIEYTIGITPITCDLTGGTLFGIVHIQGVTGGTGPYIYKLYNSLGEELNVEGPTTATDHDFTVVDFGFYTVLVIDANNCPKETKDIAVASPPESLDIEYDLITSDCVSGATVKVTVGGAILGGPFEFAIVVDPAQRYPTGFVVPNSTDGLSHTFTGLIPGAVYSFAVYDHATGCHYFRQADLPTPSQSTLLPVMHPENVRCRGAADGRISFEFSDYDPSTTAVSYQLYHALTNLPNGTAGISSGLTPGQTVTVTDFRANLAPGDYYILFTETGGDPSIEGCQLASAVFTIEEAAVALSVRAHLTKNANCNAGSGRITAVADGGTAPYEYQLVPDGSPAPTIATWAGTPANIMATDGGDYNVYIRDANNCIQASAVVTVPTDPTPDITAVLTDACATNGNFTIRVTRVADGVAPYRYSLDGGVFQTQADTFDYTNLSAGTHTVIIRDLNDCGATVMIEIHPPLVPGIPVVTHPACSIADGTITMNPAGGSGNFNYKLEDSTGTELVPFGPSNTFTGLAGGNYTVITQDTTTACERPVAVQLEVPVAVTFTTTATAVSCFGAANGTITVSLEPGNSDVPYTYSRDGGVNWQNNPVFTGLTAGNYDITVQSAKACALTQTVTVTTPTAITIPAAAVSVVEFGCTTGNTFNTAVITIDPALITGGSGTYTGYKFIDEATGAVLQNGPSPVVQYTNINGGTMTIYAYDTNGCEGTATATVQSFTPMVGASVTMESRITCLVGEEVSIGVTGGSGNFTYQLLPSGTPQASPTFVLPAVGTYYFRITDTTTNCFSTEQYDVLPFDFMQVAATATVPVSCFGASTGALEITISGYTGGYNYAVLDSAGNPIATGTGDTSVNPLAIAGLPGGNVTVAVTAIDIPSCTQVSNGVAIAAPGAALQLTLTERGSVTCTNDRGEIWAQATGGWGVYAYQLVDQATGTIITDYSSNGLFTYLSAGNYQVNVKDDKGCVVSENSTLVLPVPITATAIADRVAVACFGDRTATITAAATGGQGMNYTYTLYHHESGLSTGPQASAVFANLGAGTYTISVKDNWSCTADASPVTITQPDVLLGILAQTTALTCTADAVITVTATGGTSPYEYSTDGINFGPNPTFSVGAGSYQYFVRDANGCSVGTNTITIHPVPELHILLDLTGAIVNCSGQTGAVIRATANGGLGNYSYELWEATTNTMIDGSQPDGLFTGLGSGNYRIRVTSMDCEKDSGLITITEPLPLNIIPTLQDVGCAGQATGSISIAATGGTGTIMYAISPNLEYWTTNPVFSNLGAGTYTVRVQDANGCYQSLVLTLTEPAALDGNLVVVSEELCAGTATGIIQVEPSGGVAPYATSINTNLPDDFVIGKVIYDNLAGGQTYTIYIRDANGCEIGRTITLEEPVVLSATYEMNYSCFNNTPDNELVITVNAEASGHVTFALDGGSYQADNTFTNIPYGDHIFKVKHTNGCEITEPFTVAQRVPVVALPVVEHVVCGSDPIGKITMNVSAGTGPYVYSISPNTNDYGASNVFDTLLPGTYTIHVKDSNGCIRIQNVIVNGPPALVVTLADLIPEVCYGDEDASFTIAISGGVAPYATSLDGAPFVSGQLTYEGLAGGQTYTIVVRDANGCITPLMVPMANGVKIEPVAHVAYGCAANAPSNTVTITVHPDVVSSVVYTLNGQSQLEPVFNDLTPGTYTVAVAHSSGCTQNVTFTVAATQPLIVTAVEEGLNQIRATAQGGQPGYRYYFNNYDNGTNPVYQFSHSGNYTVKVVDANGCEAITQIVVVFIDIEVPNFFTPNNDGENDTWTPLHIEHYPNIMTDLHDRSGRKVATIRQWETWNGVYEGVALPSGDYWYVIRLNNGTNREIVGHVTIYR</sequence>
<feature type="domain" description="Ig-like" evidence="2">
    <location>
        <begin position="756"/>
        <end position="835"/>
    </location>
</feature>
<dbReference type="InterPro" id="IPR044023">
    <property type="entry name" value="Ig_7"/>
</dbReference>
<dbReference type="KEGG" id="fki:FK004_04335"/>
<dbReference type="InterPro" id="IPR026341">
    <property type="entry name" value="T9SS_type_B"/>
</dbReference>
<dbReference type="Proteomes" id="UP000244677">
    <property type="component" value="Chromosome"/>
</dbReference>
<evidence type="ECO:0000313" key="3">
    <source>
        <dbReference type="EMBL" id="AWG24518.1"/>
    </source>
</evidence>
<dbReference type="RefSeq" id="WP_108736154.1">
    <property type="nucleotide sequence ID" value="NZ_CP020919.1"/>
</dbReference>
<proteinExistence type="predicted"/>
<feature type="domain" description="Ig-like" evidence="2">
    <location>
        <begin position="570"/>
        <end position="634"/>
    </location>
</feature>
<dbReference type="Pfam" id="PF13573">
    <property type="entry name" value="SprB"/>
    <property type="match status" value="9"/>
</dbReference>
<dbReference type="NCBIfam" id="TIGR04131">
    <property type="entry name" value="Bac_Flav_CTERM"/>
    <property type="match status" value="1"/>
</dbReference>
<dbReference type="Pfam" id="PF19081">
    <property type="entry name" value="Ig_7"/>
    <property type="match status" value="3"/>
</dbReference>
<evidence type="ECO:0000259" key="2">
    <source>
        <dbReference type="Pfam" id="PF19081"/>
    </source>
</evidence>
<dbReference type="InterPro" id="IPR025667">
    <property type="entry name" value="SprB_repeat"/>
</dbReference>
<reference evidence="3 4" key="1">
    <citation type="submission" date="2017-04" db="EMBL/GenBank/DDBJ databases">
        <title>Complete genome sequence of Flavobacterium kingsejong AJ004.</title>
        <authorList>
            <person name="Lee P.C."/>
        </authorList>
    </citation>
    <scope>NUCLEOTIDE SEQUENCE [LARGE SCALE GENOMIC DNA]</scope>
    <source>
        <strain evidence="3 4">AJ004</strain>
    </source>
</reference>
<evidence type="ECO:0000256" key="1">
    <source>
        <dbReference type="SAM" id="SignalP"/>
    </source>
</evidence>
<feature type="chain" id="PRO_5015734417" description="Ig-like domain-containing protein" evidence="1">
    <location>
        <begin position="22"/>
        <end position="3991"/>
    </location>
</feature>
<keyword evidence="1" id="KW-0732">Signal</keyword>
<evidence type="ECO:0000313" key="4">
    <source>
        <dbReference type="Proteomes" id="UP000244677"/>
    </source>
</evidence>
<protein>
    <recommendedName>
        <fullName evidence="2">Ig-like domain-containing protein</fullName>
    </recommendedName>
</protein>
<gene>
    <name evidence="3" type="ORF">FK004_04335</name>
</gene>
<accession>A0A2S1LLC2</accession>
<organism evidence="3 4">
    <name type="scientific">Flavobacterium kingsejongi</name>
    <dbReference type="NCBI Taxonomy" id="1678728"/>
    <lineage>
        <taxon>Bacteria</taxon>
        <taxon>Pseudomonadati</taxon>
        <taxon>Bacteroidota</taxon>
        <taxon>Flavobacteriia</taxon>
        <taxon>Flavobacteriales</taxon>
        <taxon>Flavobacteriaceae</taxon>
        <taxon>Flavobacterium</taxon>
    </lineage>
</organism>
<name>A0A2S1LLC2_9FLAO</name>